<dbReference type="InterPro" id="IPR001684">
    <property type="entry name" value="Ribosomal_bL27"/>
</dbReference>
<name>A0AAV5MJU1_9ROSI</name>
<dbReference type="SUPFAM" id="SSF110324">
    <property type="entry name" value="Ribosomal L27 protein-like"/>
    <property type="match status" value="1"/>
</dbReference>
<evidence type="ECO:0008006" key="3">
    <source>
        <dbReference type="Google" id="ProtNLM"/>
    </source>
</evidence>
<comment type="caution">
    <text evidence="1">The sequence shown here is derived from an EMBL/GenBank/DDBJ whole genome shotgun (WGS) entry which is preliminary data.</text>
</comment>
<dbReference type="Pfam" id="PF01016">
    <property type="entry name" value="Ribosomal_L27"/>
    <property type="match status" value="1"/>
</dbReference>
<dbReference type="AlphaFoldDB" id="A0AAV5MJU1"/>
<dbReference type="InterPro" id="IPR039258">
    <property type="entry name" value="ZNF511"/>
</dbReference>
<dbReference type="Proteomes" id="UP001054252">
    <property type="component" value="Unassembled WGS sequence"/>
</dbReference>
<dbReference type="PANTHER" id="PTHR21354">
    <property type="entry name" value="ZINC FINGER PROTEIN 511"/>
    <property type="match status" value="1"/>
</dbReference>
<evidence type="ECO:0000313" key="2">
    <source>
        <dbReference type="Proteomes" id="UP001054252"/>
    </source>
</evidence>
<evidence type="ECO:0000313" key="1">
    <source>
        <dbReference type="EMBL" id="GKV50256.1"/>
    </source>
</evidence>
<proteinExistence type="predicted"/>
<dbReference type="GO" id="GO:0005840">
    <property type="term" value="C:ribosome"/>
    <property type="evidence" value="ECO:0007669"/>
    <property type="project" value="InterPro"/>
</dbReference>
<dbReference type="PANTHER" id="PTHR21354:SF0">
    <property type="entry name" value="ZINC FINGER PROTEIN 511"/>
    <property type="match status" value="1"/>
</dbReference>
<gene>
    <name evidence="1" type="ORF">SLEP1_g56968</name>
</gene>
<organism evidence="1 2">
    <name type="scientific">Rubroshorea leprosula</name>
    <dbReference type="NCBI Taxonomy" id="152421"/>
    <lineage>
        <taxon>Eukaryota</taxon>
        <taxon>Viridiplantae</taxon>
        <taxon>Streptophyta</taxon>
        <taxon>Embryophyta</taxon>
        <taxon>Tracheophyta</taxon>
        <taxon>Spermatophyta</taxon>
        <taxon>Magnoliopsida</taxon>
        <taxon>eudicotyledons</taxon>
        <taxon>Gunneridae</taxon>
        <taxon>Pentapetalae</taxon>
        <taxon>rosids</taxon>
        <taxon>malvids</taxon>
        <taxon>Malvales</taxon>
        <taxon>Dipterocarpaceae</taxon>
        <taxon>Rubroshorea</taxon>
    </lineage>
</organism>
<dbReference type="PRINTS" id="PR00063">
    <property type="entry name" value="RIBOSOMALL27"/>
</dbReference>
<dbReference type="GO" id="GO:0006412">
    <property type="term" value="P:translation"/>
    <property type="evidence" value="ECO:0007669"/>
    <property type="project" value="InterPro"/>
</dbReference>
<dbReference type="Gene3D" id="2.40.50.100">
    <property type="match status" value="1"/>
</dbReference>
<protein>
    <recommendedName>
        <fullName evidence="3">C2H2-type domain-containing protein</fullName>
    </recommendedName>
</protein>
<dbReference type="EMBL" id="BPVZ01000352">
    <property type="protein sequence ID" value="GKV50256.1"/>
    <property type="molecule type" value="Genomic_DNA"/>
</dbReference>
<sequence>MAMALDSETDLSFPYWTCVRRRFGPDSSFFASGNLERELLAKQVALDLTADEKHQLQNMVYQDTREVFCPIAGCGARLTSLEDFENHYNARHTASCSFHPGKNVGLGKDYTIFFLIDGLVKFEKFGLDKKKPENPNSHRAGKREYFRMCRERRKVKQEGIVAQPELILASAADATDESPIS</sequence>
<dbReference type="GO" id="GO:0003735">
    <property type="term" value="F:structural constituent of ribosome"/>
    <property type="evidence" value="ECO:0007669"/>
    <property type="project" value="InterPro"/>
</dbReference>
<accession>A0AAV5MJU1</accession>
<reference evidence="1 2" key="1">
    <citation type="journal article" date="2021" name="Commun. Biol.">
        <title>The genome of Shorea leprosula (Dipterocarpaceae) highlights the ecological relevance of drought in aseasonal tropical rainforests.</title>
        <authorList>
            <person name="Ng K.K.S."/>
            <person name="Kobayashi M.J."/>
            <person name="Fawcett J.A."/>
            <person name="Hatakeyama M."/>
            <person name="Paape T."/>
            <person name="Ng C.H."/>
            <person name="Ang C.C."/>
            <person name="Tnah L.H."/>
            <person name="Lee C.T."/>
            <person name="Nishiyama T."/>
            <person name="Sese J."/>
            <person name="O'Brien M.J."/>
            <person name="Copetti D."/>
            <person name="Mohd Noor M.I."/>
            <person name="Ong R.C."/>
            <person name="Putra M."/>
            <person name="Sireger I.Z."/>
            <person name="Indrioko S."/>
            <person name="Kosugi Y."/>
            <person name="Izuno A."/>
            <person name="Isagi Y."/>
            <person name="Lee S.L."/>
            <person name="Shimizu K.K."/>
        </authorList>
    </citation>
    <scope>NUCLEOTIDE SEQUENCE [LARGE SCALE GENOMIC DNA]</scope>
    <source>
        <strain evidence="1">214</strain>
    </source>
</reference>
<keyword evidence="2" id="KW-1185">Reference proteome</keyword>